<organism evidence="1 2">
    <name type="scientific">Rotaria socialis</name>
    <dbReference type="NCBI Taxonomy" id="392032"/>
    <lineage>
        <taxon>Eukaryota</taxon>
        <taxon>Metazoa</taxon>
        <taxon>Spiralia</taxon>
        <taxon>Gnathifera</taxon>
        <taxon>Rotifera</taxon>
        <taxon>Eurotatoria</taxon>
        <taxon>Bdelloidea</taxon>
        <taxon>Philodinida</taxon>
        <taxon>Philodinidae</taxon>
        <taxon>Rotaria</taxon>
    </lineage>
</organism>
<proteinExistence type="predicted"/>
<gene>
    <name evidence="1" type="ORF">UJA718_LOCUS42031</name>
</gene>
<evidence type="ECO:0000313" key="1">
    <source>
        <dbReference type="EMBL" id="CAF4818029.1"/>
    </source>
</evidence>
<feature type="non-terminal residue" evidence="1">
    <location>
        <position position="1"/>
    </location>
</feature>
<feature type="non-terminal residue" evidence="1">
    <location>
        <position position="106"/>
    </location>
</feature>
<comment type="caution">
    <text evidence="1">The sequence shown here is derived from an EMBL/GenBank/DDBJ whole genome shotgun (WGS) entry which is preliminary data.</text>
</comment>
<accession>A0A821Q9X9</accession>
<dbReference type="EMBL" id="CAJOBP010052346">
    <property type="protein sequence ID" value="CAF4818029.1"/>
    <property type="molecule type" value="Genomic_DNA"/>
</dbReference>
<sequence>DFPLIDGFTNANVQVEEQDTKINSILDCTLNHMIDLSTLRGVLKTNEGHDHILGNQTLREFVFNEIPSGSFIDTIHESCLAQMDESLNRSCANNDDVDDDDGYNHE</sequence>
<dbReference type="AlphaFoldDB" id="A0A821Q9X9"/>
<evidence type="ECO:0000313" key="2">
    <source>
        <dbReference type="Proteomes" id="UP000663873"/>
    </source>
</evidence>
<reference evidence="1" key="1">
    <citation type="submission" date="2021-02" db="EMBL/GenBank/DDBJ databases">
        <authorList>
            <person name="Nowell W R."/>
        </authorList>
    </citation>
    <scope>NUCLEOTIDE SEQUENCE</scope>
</reference>
<name>A0A821Q9X9_9BILA</name>
<dbReference type="Proteomes" id="UP000663873">
    <property type="component" value="Unassembled WGS sequence"/>
</dbReference>
<keyword evidence="2" id="KW-1185">Reference proteome</keyword>
<protein>
    <submittedName>
        <fullName evidence="1">Uncharacterized protein</fullName>
    </submittedName>
</protein>